<dbReference type="Gene3D" id="3.40.50.10990">
    <property type="entry name" value="GTP cyclohydrolase II"/>
    <property type="match status" value="1"/>
</dbReference>
<dbReference type="KEGG" id="tsin:OXH18_04695"/>
<keyword evidence="8" id="KW-1185">Reference proteome</keyword>
<dbReference type="GO" id="GO:0005525">
    <property type="term" value="F:GTP binding"/>
    <property type="evidence" value="ECO:0007669"/>
    <property type="project" value="UniProtKB-KW"/>
</dbReference>
<dbReference type="InterPro" id="IPR000926">
    <property type="entry name" value="RibA"/>
</dbReference>
<dbReference type="GO" id="GO:0009231">
    <property type="term" value="P:riboflavin biosynthetic process"/>
    <property type="evidence" value="ECO:0007669"/>
    <property type="project" value="InterPro"/>
</dbReference>
<dbReference type="InterPro" id="IPR022163">
    <property type="entry name" value="GTP_CH_N"/>
</dbReference>
<dbReference type="PANTHER" id="PTHR47259:SF2">
    <property type="entry name" value="URACIL-REGULATED PROTEIN 1"/>
    <property type="match status" value="1"/>
</dbReference>
<gene>
    <name evidence="7" type="ORF">OXH18_04695</name>
</gene>
<dbReference type="EMBL" id="CP113797">
    <property type="protein sequence ID" value="WAL61302.1"/>
    <property type="molecule type" value="Genomic_DNA"/>
</dbReference>
<keyword evidence="1" id="KW-0547">Nucleotide-binding</keyword>
<evidence type="ECO:0000259" key="6">
    <source>
        <dbReference type="Pfam" id="PF12471"/>
    </source>
</evidence>
<dbReference type="Proteomes" id="UP001163152">
    <property type="component" value="Chromosome"/>
</dbReference>
<reference evidence="7" key="1">
    <citation type="submission" date="2022-12" db="EMBL/GenBank/DDBJ databases">
        <title>Polyphasic identification of a Novel Hot-Spring Cyanobacterium Ocullathermofonsia sinensis gen nov. sp. nov. and Genomic Insights on its Adaptations to the Thermal Habitat.</title>
        <authorList>
            <person name="Daroch M."/>
            <person name="Tang J."/>
            <person name="Jiang Y."/>
        </authorList>
    </citation>
    <scope>NUCLEOTIDE SEQUENCE</scope>
    <source>
        <strain evidence="7">PKUAC-SCTA174</strain>
    </source>
</reference>
<dbReference type="SUPFAM" id="SSF142695">
    <property type="entry name" value="RibA-like"/>
    <property type="match status" value="1"/>
</dbReference>
<dbReference type="GO" id="GO:0003935">
    <property type="term" value="F:GTP cyclohydrolase II activity"/>
    <property type="evidence" value="ECO:0007669"/>
    <property type="project" value="UniProtKB-EC"/>
</dbReference>
<proteinExistence type="predicted"/>
<keyword evidence="2 7" id="KW-0378">Hydrolase</keyword>
<dbReference type="EC" id="3.5.4.25" evidence="7"/>
<feature type="domain" description="GTP cyclohydrolase N-terminal" evidence="6">
    <location>
        <begin position="48"/>
        <end position="237"/>
    </location>
</feature>
<dbReference type="PANTHER" id="PTHR47259">
    <property type="match status" value="1"/>
</dbReference>
<evidence type="ECO:0000259" key="5">
    <source>
        <dbReference type="Pfam" id="PF00925"/>
    </source>
</evidence>
<evidence type="ECO:0000313" key="8">
    <source>
        <dbReference type="Proteomes" id="UP001163152"/>
    </source>
</evidence>
<evidence type="ECO:0000256" key="2">
    <source>
        <dbReference type="ARBA" id="ARBA00022801"/>
    </source>
</evidence>
<evidence type="ECO:0000313" key="7">
    <source>
        <dbReference type="EMBL" id="WAL61302.1"/>
    </source>
</evidence>
<organism evidence="7 8">
    <name type="scientific">Thermocoleostomius sinensis A174</name>
    <dbReference type="NCBI Taxonomy" id="2016057"/>
    <lineage>
        <taxon>Bacteria</taxon>
        <taxon>Bacillati</taxon>
        <taxon>Cyanobacteriota</taxon>
        <taxon>Cyanophyceae</taxon>
        <taxon>Oculatellales</taxon>
        <taxon>Oculatellaceae</taxon>
        <taxon>Thermocoleostomius</taxon>
    </lineage>
</organism>
<dbReference type="InterPro" id="IPR032677">
    <property type="entry name" value="GTP_cyclohydro_II"/>
</dbReference>
<dbReference type="InterPro" id="IPR036144">
    <property type="entry name" value="RibA-like_sf"/>
</dbReference>
<feature type="domain" description="GTP cyclohydrolase II" evidence="5">
    <location>
        <begin position="265"/>
        <end position="414"/>
    </location>
</feature>
<dbReference type="CDD" id="cd00641">
    <property type="entry name" value="GTP_cyclohydro2"/>
    <property type="match status" value="1"/>
</dbReference>
<evidence type="ECO:0000256" key="1">
    <source>
        <dbReference type="ARBA" id="ARBA00022741"/>
    </source>
</evidence>
<protein>
    <submittedName>
        <fullName evidence="7">GTP cyclohydrolase II</fullName>
        <ecNumber evidence="7">3.5.4.25</ecNumber>
    </submittedName>
</protein>
<dbReference type="Pfam" id="PF12471">
    <property type="entry name" value="GTP_CH_N"/>
    <property type="match status" value="1"/>
</dbReference>
<evidence type="ECO:0000256" key="3">
    <source>
        <dbReference type="ARBA" id="ARBA00023134"/>
    </source>
</evidence>
<sequence length="456" mass="50027">MTNHSTNHSGNHHLDHQPHHHPLSQPPDHLQSGSFQSNTLSSGQSHPKHIILTSHQHRGGATVVPIQWGAIDPYQRGPIIGSLRSLKHRNVIGTHAGSYGLYRALAVASGVLDPTHKADLTDTAPIIPIGPHPSWGDPDKIVSLDPFGAMAGEIFTDYSQEDYDILPTIAITKAHINIPEIKDEIEQGRLQVDGEILKADASLVVTKAAIDPVWYLPGIAKRLHIDEWTLRRTLFQQTGGMFPDLVTRPDLHVFLPPIGGTTVYIIGDVQAIADPNRPLAVRVHDECNGSDVFGSDICTCRPYLVHGIEVCIQTAQAGGAGIIIYCRKEGRALGEVTKFLVYNARKRQEGGDRADAYFLRTECVAGVQDMRFQELMPDVLHWLGVTKIDRLVSMSNLKYNAITNAGIEVVQRVPIPKELIPADASVEIEAKKASGYYSEDDILAAEALAQVKGRRY</sequence>
<evidence type="ECO:0000256" key="4">
    <source>
        <dbReference type="SAM" id="MobiDB-lite"/>
    </source>
</evidence>
<dbReference type="RefSeq" id="WP_268611256.1">
    <property type="nucleotide sequence ID" value="NZ_CP113797.1"/>
</dbReference>
<dbReference type="NCBIfam" id="NF005536">
    <property type="entry name" value="PRK07198.1"/>
    <property type="match status" value="1"/>
</dbReference>
<keyword evidence="3" id="KW-0342">GTP-binding</keyword>
<accession>A0A9E8ZGE6</accession>
<feature type="region of interest" description="Disordered" evidence="4">
    <location>
        <begin position="1"/>
        <end position="45"/>
    </location>
</feature>
<name>A0A9E8ZGE6_9CYAN</name>
<feature type="compositionally biased region" description="Polar residues" evidence="4">
    <location>
        <begin position="32"/>
        <end position="45"/>
    </location>
</feature>
<dbReference type="Pfam" id="PF00925">
    <property type="entry name" value="GTP_cyclohydro2"/>
    <property type="match status" value="1"/>
</dbReference>
<dbReference type="AlphaFoldDB" id="A0A9E8ZGE6"/>